<protein>
    <submittedName>
        <fullName evidence="2">Osm1 protein</fullName>
    </submittedName>
</protein>
<feature type="compositionally biased region" description="Acidic residues" evidence="1">
    <location>
        <begin position="205"/>
        <end position="220"/>
    </location>
</feature>
<reference evidence="2" key="1">
    <citation type="submission" date="2021-02" db="EMBL/GenBank/DDBJ databases">
        <authorList>
            <person name="Dougan E. K."/>
            <person name="Rhodes N."/>
            <person name="Thang M."/>
            <person name="Chan C."/>
        </authorList>
    </citation>
    <scope>NUCLEOTIDE SEQUENCE</scope>
</reference>
<dbReference type="EMBL" id="CAJNDS010002702">
    <property type="protein sequence ID" value="CAE7568386.1"/>
    <property type="molecule type" value="Genomic_DNA"/>
</dbReference>
<evidence type="ECO:0000313" key="2">
    <source>
        <dbReference type="EMBL" id="CAE7568386.1"/>
    </source>
</evidence>
<evidence type="ECO:0000313" key="3">
    <source>
        <dbReference type="Proteomes" id="UP000604046"/>
    </source>
</evidence>
<proteinExistence type="predicted"/>
<keyword evidence="3" id="KW-1185">Reference proteome</keyword>
<gene>
    <name evidence="2" type="primary">osm1</name>
    <name evidence="2" type="ORF">SNAT2548_LOCUS32282</name>
</gene>
<accession>A0A812UAK4</accession>
<dbReference type="Proteomes" id="UP000604046">
    <property type="component" value="Unassembled WGS sequence"/>
</dbReference>
<dbReference type="AlphaFoldDB" id="A0A812UAK4"/>
<feature type="region of interest" description="Disordered" evidence="1">
    <location>
        <begin position="198"/>
        <end position="238"/>
    </location>
</feature>
<name>A0A812UAK4_9DINO</name>
<organism evidence="2 3">
    <name type="scientific">Symbiodinium natans</name>
    <dbReference type="NCBI Taxonomy" id="878477"/>
    <lineage>
        <taxon>Eukaryota</taxon>
        <taxon>Sar</taxon>
        <taxon>Alveolata</taxon>
        <taxon>Dinophyceae</taxon>
        <taxon>Suessiales</taxon>
        <taxon>Symbiodiniaceae</taxon>
        <taxon>Symbiodinium</taxon>
    </lineage>
</organism>
<comment type="caution">
    <text evidence="2">The sequence shown here is derived from an EMBL/GenBank/DDBJ whole genome shotgun (WGS) entry which is preliminary data.</text>
</comment>
<dbReference type="OrthoDB" id="419556at2759"/>
<sequence length="1099" mass="122584">MAPQELFLGVPLESKNAILETGYTARRGVIRTSKTPQEAVRAFERCHSRVPVALSLEPPADVSLSETADGVYIHCAHLPAEALHDATAAGDVEDSSEMQIGDAFWAVEQSLAEEILRSGFQTRHRRSIPVALSPHEAEGSFKQRRGLEAPCAVLRVQADLARARGFHIFSYSKGLSMHGPRQLNPFKITASFLERAPAPRAPQAEDAEEVPLQGECEDGFEPASDSGEEEGGHVGDAEFPRMKQGATMWVHLCAGRGSDQRRWVQGRIVQGGEKRQEVRVQVKKGNLGIPENISLDDGRVLDFHHPDVCQFPEMQVVQDAEVQALHGALRGGAFTRELKNVFGKFQSPETFKVGSTILQKCFVVPDGQLPVNGQADFFKRLEASLKAPLPPEAPAECDEEVRRPSVATRKREVVRCFAVFECQADPPCPAGDSHLVVKSLDGGSDPRLGDYHMWDACNGKDVFKKYGADMYLYMAHGKDLKIGALLFDIKDYTHCDAPVLQARGVELYLYHEWDSNPYPHGQGRWILAPEVMTWPLGTALEMTDAFAMSEIQQPASWPPWPENMSRLRFNEQRKHAIEELLSDDRSSLDSWPFIQVRHGDYLWAFGPKPDGQEHVDTVRGNGNGDIPLRGWHGVYIEWPGARRFASSVVMARPHGSSFRSLQNISKVPSKGCLGRSSTCHKQSEAIFIELFDPCNPEHLLLGEHKYRECPECFRLGDRCSKIDAMADGKVTKQARSCSDSGSRAEDWMRGRQFRPTEGGLETTVTFESIQVQVFCYPDTLAFERSVWELGQEAVNGHSNNRSLFNTAMTLLNDRILKGEPQSLAHVLLLLNNVTCPPKTGLMQQKTKAGVHAAASAEVFEMFKEALDFDKERQGQHLRQKNAIAELLQDQAGFSPEPKTGCPEGWVMFPLRDGASHDADLCFHGTSMTALAPILLQGLKKPQSTADVAHGQARSTSKRTIYLSPSWWYSAHPVYSPLHVVQDSHGRGTPRAFQLVLKCGVRKGKYTVQDGTLASKHWDPELRMDPDRPTMDGMEYLVEDEGAISLIEVMFREFGRGADATVYGELPPKLDVRDEKLEYQWTKMLQKHFRACGWFLTRSP</sequence>
<evidence type="ECO:0000256" key="1">
    <source>
        <dbReference type="SAM" id="MobiDB-lite"/>
    </source>
</evidence>